<evidence type="ECO:0000313" key="3">
    <source>
        <dbReference type="Proteomes" id="UP000001286"/>
    </source>
</evidence>
<name>G2ZAM9_LISIP</name>
<feature type="transmembrane region" description="Helical" evidence="1">
    <location>
        <begin position="80"/>
        <end position="100"/>
    </location>
</feature>
<feature type="transmembrane region" description="Helical" evidence="1">
    <location>
        <begin position="38"/>
        <end position="59"/>
    </location>
</feature>
<reference evidence="2 3" key="1">
    <citation type="journal article" date="2011" name="J. Bacteriol.">
        <title>Complete genome sequence of the animal pathogen Listeria ivanovii, which provides insights into host specificities and evolution of the genus Listeria.</title>
        <authorList>
            <person name="Buchrieser C."/>
            <person name="Rusniok C."/>
            <person name="Garrido P."/>
            <person name="Hain T."/>
            <person name="Scortti M."/>
            <person name="Lampidis R."/>
            <person name="Karst U."/>
            <person name="Chakraborty T."/>
            <person name="Cossart P."/>
            <person name="Kreft J."/>
            <person name="Vazquez-Boland J.A."/>
            <person name="Goebel W."/>
            <person name="Glaser P."/>
        </authorList>
    </citation>
    <scope>NUCLEOTIDE SEQUENCE [LARGE SCALE GENOMIC DNA]</scope>
    <source>
        <strain evidence="3">ATCC BAA-678 / PAM 55</strain>
    </source>
</reference>
<dbReference type="AlphaFoldDB" id="G2ZAM9"/>
<evidence type="ECO:0000313" key="2">
    <source>
        <dbReference type="EMBL" id="CBW84783.1"/>
    </source>
</evidence>
<evidence type="ECO:0000256" key="1">
    <source>
        <dbReference type="SAM" id="Phobius"/>
    </source>
</evidence>
<keyword evidence="1" id="KW-1133">Transmembrane helix</keyword>
<sequence>MKKYHFMRIISSTFIIAYAFLLLPITRGEQPLAENNPILLFSAIIIGTISSIFMFKETIEKQYKKEKTEKDERYFKNRNTFSFYFVIALAIILPIFMIIVSTQHHLQISLSSLAIGYFVISFFYMFCLEIIQRKA</sequence>
<dbReference type="GeneID" id="57075314"/>
<gene>
    <name evidence="2" type="ordered locus">LIV_0307</name>
</gene>
<protein>
    <recommendedName>
        <fullName evidence="4">2'-O-methyl transferase</fullName>
    </recommendedName>
</protein>
<dbReference type="OrthoDB" id="9928757at2"/>
<dbReference type="Proteomes" id="UP000001286">
    <property type="component" value="Chromosome"/>
</dbReference>
<accession>G2ZAM9</accession>
<evidence type="ECO:0008006" key="4">
    <source>
        <dbReference type="Google" id="ProtNLM"/>
    </source>
</evidence>
<organism evidence="2 3">
    <name type="scientific">Listeria ivanovii (strain ATCC BAA-678 / PAM 55)</name>
    <dbReference type="NCBI Taxonomy" id="881621"/>
    <lineage>
        <taxon>Bacteria</taxon>
        <taxon>Bacillati</taxon>
        <taxon>Bacillota</taxon>
        <taxon>Bacilli</taxon>
        <taxon>Bacillales</taxon>
        <taxon>Listeriaceae</taxon>
        <taxon>Listeria</taxon>
    </lineage>
</organism>
<dbReference type="EMBL" id="FR687253">
    <property type="protein sequence ID" value="CBW84783.1"/>
    <property type="molecule type" value="Genomic_DNA"/>
</dbReference>
<keyword evidence="1" id="KW-0812">Transmembrane</keyword>
<dbReference type="eggNOG" id="ENOG5030YH6">
    <property type="taxonomic scope" value="Bacteria"/>
</dbReference>
<dbReference type="HOGENOM" id="CLU_154512_0_0_9"/>
<keyword evidence="1" id="KW-0472">Membrane</keyword>
<proteinExistence type="predicted"/>
<dbReference type="RefSeq" id="WP_014091841.1">
    <property type="nucleotide sequence ID" value="NC_016011.1"/>
</dbReference>
<feature type="transmembrane region" description="Helical" evidence="1">
    <location>
        <begin position="106"/>
        <end position="131"/>
    </location>
</feature>
<dbReference type="KEGG" id="liv:LIV_0307"/>